<keyword evidence="2" id="KW-1185">Reference proteome</keyword>
<gene>
    <name evidence="1" type="ORF">DGUA_6G005644</name>
</gene>
<protein>
    <submittedName>
        <fullName evidence="1">Uncharacterized protein</fullName>
    </submittedName>
</protein>
<name>A0A3B0JEH4_DROGU</name>
<organism evidence="1 2">
    <name type="scientific">Drosophila guanche</name>
    <name type="common">Fruit fly</name>
    <dbReference type="NCBI Taxonomy" id="7266"/>
    <lineage>
        <taxon>Eukaryota</taxon>
        <taxon>Metazoa</taxon>
        <taxon>Ecdysozoa</taxon>
        <taxon>Arthropoda</taxon>
        <taxon>Hexapoda</taxon>
        <taxon>Insecta</taxon>
        <taxon>Pterygota</taxon>
        <taxon>Neoptera</taxon>
        <taxon>Endopterygota</taxon>
        <taxon>Diptera</taxon>
        <taxon>Brachycera</taxon>
        <taxon>Muscomorpha</taxon>
        <taxon>Ephydroidea</taxon>
        <taxon>Drosophilidae</taxon>
        <taxon>Drosophila</taxon>
        <taxon>Sophophora</taxon>
    </lineage>
</organism>
<dbReference type="AlphaFoldDB" id="A0A3B0JEH4"/>
<proteinExistence type="predicted"/>
<reference evidence="2" key="1">
    <citation type="submission" date="2018-01" db="EMBL/GenBank/DDBJ databases">
        <authorList>
            <person name="Alioto T."/>
            <person name="Alioto T."/>
        </authorList>
    </citation>
    <scope>NUCLEOTIDE SEQUENCE [LARGE SCALE GENOMIC DNA]</scope>
</reference>
<dbReference type="Proteomes" id="UP000268350">
    <property type="component" value="Unassembled WGS sequence"/>
</dbReference>
<accession>A0A3B0JEH4</accession>
<sequence length="121" mass="13421">MALREGPPPSPSPSPCPGPARFCLASCQPPTFVAPFWPSACWRWLTFGFTYFRLSAPARMFPQQINTTFDTSLLCPQRNRINSIPGPRPRHVTRALSWCQKCLAGPCDAPLATLPLPVRIL</sequence>
<evidence type="ECO:0000313" key="2">
    <source>
        <dbReference type="Proteomes" id="UP000268350"/>
    </source>
</evidence>
<dbReference type="EMBL" id="OUUW01000005">
    <property type="protein sequence ID" value="SPP80727.1"/>
    <property type="molecule type" value="Genomic_DNA"/>
</dbReference>
<evidence type="ECO:0000313" key="1">
    <source>
        <dbReference type="EMBL" id="SPP80727.1"/>
    </source>
</evidence>